<dbReference type="Proteomes" id="UP000019487">
    <property type="component" value="Unassembled WGS sequence"/>
</dbReference>
<dbReference type="EMBL" id="AYSA01000565">
    <property type="protein sequence ID" value="ESZ90908.1"/>
    <property type="molecule type" value="Genomic_DNA"/>
</dbReference>
<keyword evidence="3" id="KW-1185">Reference proteome</keyword>
<dbReference type="AlphaFoldDB" id="W9C5C2"/>
<feature type="compositionally biased region" description="Basic and acidic residues" evidence="1">
    <location>
        <begin position="63"/>
        <end position="75"/>
    </location>
</feature>
<gene>
    <name evidence="2" type="ORF">SBOR_8715</name>
</gene>
<name>W9C5C2_SCLBF</name>
<protein>
    <submittedName>
        <fullName evidence="2">Uncharacterized protein</fullName>
    </submittedName>
</protein>
<feature type="compositionally biased region" description="Basic residues" evidence="1">
    <location>
        <begin position="96"/>
        <end position="109"/>
    </location>
</feature>
<dbReference type="HOGENOM" id="CLU_909618_0_0_1"/>
<organism evidence="2 3">
    <name type="scientific">Sclerotinia borealis (strain F-4128)</name>
    <dbReference type="NCBI Taxonomy" id="1432307"/>
    <lineage>
        <taxon>Eukaryota</taxon>
        <taxon>Fungi</taxon>
        <taxon>Dikarya</taxon>
        <taxon>Ascomycota</taxon>
        <taxon>Pezizomycotina</taxon>
        <taxon>Leotiomycetes</taxon>
        <taxon>Helotiales</taxon>
        <taxon>Sclerotiniaceae</taxon>
        <taxon>Sclerotinia</taxon>
    </lineage>
</organism>
<comment type="caution">
    <text evidence="2">The sequence shown here is derived from an EMBL/GenBank/DDBJ whole genome shotgun (WGS) entry which is preliminary data.</text>
</comment>
<sequence>MYNKMEESGDEEDYPDRNTRYPSIPPENAENFALGSQYLDLTVQQYHQQRAEQQRAEQQQLAEQKRAEQLAEQQHHIAPVDVPHHDEEVEDQPPATKRRASTTKRRVPATRRQVSAATRQAPVSEHQTLVTKRYTRANVARNNGVKIKEEVDDDEDNHLASNSEEEDNEQVDEPATVSKSDLKYSTKEMRDQQMSIFHRKEFAFCEIAITNHEHMIIKGLNHVTPQTFSLPDKNGKYHKKKRIRITWAERDILNAWRIANGLKPHKLKDGAKYAAAREYWRLRAPLHVEPRKTREWRESRGPVPAP</sequence>
<feature type="region of interest" description="Disordered" evidence="1">
    <location>
        <begin position="1"/>
        <end position="30"/>
    </location>
</feature>
<feature type="region of interest" description="Disordered" evidence="1">
    <location>
        <begin position="145"/>
        <end position="184"/>
    </location>
</feature>
<evidence type="ECO:0000256" key="1">
    <source>
        <dbReference type="SAM" id="MobiDB-lite"/>
    </source>
</evidence>
<proteinExistence type="predicted"/>
<feature type="compositionally biased region" description="Acidic residues" evidence="1">
    <location>
        <begin position="163"/>
        <end position="172"/>
    </location>
</feature>
<reference evidence="2 3" key="1">
    <citation type="journal article" date="2014" name="Genome Announc.">
        <title>Draft genome sequence of Sclerotinia borealis, a psychrophilic plant pathogenic fungus.</title>
        <authorList>
            <person name="Mardanov A.V."/>
            <person name="Beletsky A.V."/>
            <person name="Kadnikov V.V."/>
            <person name="Ignatov A.N."/>
            <person name="Ravin N.V."/>
        </authorList>
    </citation>
    <scope>NUCLEOTIDE SEQUENCE [LARGE SCALE GENOMIC DNA]</scope>
    <source>
        <strain evidence="3">F-4157</strain>
    </source>
</reference>
<dbReference type="OrthoDB" id="3555698at2759"/>
<feature type="region of interest" description="Disordered" evidence="1">
    <location>
        <begin position="47"/>
        <end position="128"/>
    </location>
</feature>
<accession>W9C5C2</accession>
<evidence type="ECO:0000313" key="2">
    <source>
        <dbReference type="EMBL" id="ESZ90908.1"/>
    </source>
</evidence>
<evidence type="ECO:0000313" key="3">
    <source>
        <dbReference type="Proteomes" id="UP000019487"/>
    </source>
</evidence>